<dbReference type="EMBL" id="KV417490">
    <property type="protein sequence ID" value="KZP31327.1"/>
    <property type="molecule type" value="Genomic_DNA"/>
</dbReference>
<evidence type="ECO:0000256" key="3">
    <source>
        <dbReference type="ARBA" id="ARBA00022776"/>
    </source>
</evidence>
<dbReference type="STRING" id="436010.A0A166U583"/>
<dbReference type="PANTHER" id="PTHR13260:SF0">
    <property type="entry name" value="ANAPHASE-PROMOTING COMPLEX SUBUNIT 4"/>
    <property type="match status" value="1"/>
</dbReference>
<dbReference type="GO" id="GO:0051301">
    <property type="term" value="P:cell division"/>
    <property type="evidence" value="ECO:0007669"/>
    <property type="project" value="UniProtKB-KW"/>
</dbReference>
<dbReference type="SUPFAM" id="SSF69322">
    <property type="entry name" value="Tricorn protease domain 2"/>
    <property type="match status" value="1"/>
</dbReference>
<dbReference type="PANTHER" id="PTHR13260">
    <property type="entry name" value="ANAPHASE PROMOTING COMPLEX SUBUNIT 4 APC4"/>
    <property type="match status" value="1"/>
</dbReference>
<evidence type="ECO:0000259" key="8">
    <source>
        <dbReference type="Pfam" id="PF12896"/>
    </source>
</evidence>
<dbReference type="Proteomes" id="UP000076532">
    <property type="component" value="Unassembled WGS sequence"/>
</dbReference>
<dbReference type="Pfam" id="PF12896">
    <property type="entry name" value="ANAPC4"/>
    <property type="match status" value="1"/>
</dbReference>
<dbReference type="GO" id="GO:0031145">
    <property type="term" value="P:anaphase-promoting complex-dependent catabolic process"/>
    <property type="evidence" value="ECO:0007669"/>
    <property type="project" value="InterPro"/>
</dbReference>
<organism evidence="9 10">
    <name type="scientific">Athelia psychrophila</name>
    <dbReference type="NCBI Taxonomy" id="1759441"/>
    <lineage>
        <taxon>Eukaryota</taxon>
        <taxon>Fungi</taxon>
        <taxon>Dikarya</taxon>
        <taxon>Basidiomycota</taxon>
        <taxon>Agaricomycotina</taxon>
        <taxon>Agaricomycetes</taxon>
        <taxon>Agaricomycetidae</taxon>
        <taxon>Atheliales</taxon>
        <taxon>Atheliaceae</taxon>
        <taxon>Athelia</taxon>
    </lineage>
</organism>
<keyword evidence="3" id="KW-0498">Mitosis</keyword>
<evidence type="ECO:0000256" key="2">
    <source>
        <dbReference type="ARBA" id="ARBA00022618"/>
    </source>
</evidence>
<feature type="region of interest" description="Disordered" evidence="6">
    <location>
        <begin position="826"/>
        <end position="849"/>
    </location>
</feature>
<evidence type="ECO:0000259" key="7">
    <source>
        <dbReference type="Pfam" id="PF12894"/>
    </source>
</evidence>
<dbReference type="OrthoDB" id="10259843at2759"/>
<evidence type="ECO:0000256" key="6">
    <source>
        <dbReference type="SAM" id="MobiDB-lite"/>
    </source>
</evidence>
<reference evidence="9 10" key="1">
    <citation type="journal article" date="2016" name="Mol. Biol. Evol.">
        <title>Comparative Genomics of Early-Diverging Mushroom-Forming Fungi Provides Insights into the Origins of Lignocellulose Decay Capabilities.</title>
        <authorList>
            <person name="Nagy L.G."/>
            <person name="Riley R."/>
            <person name="Tritt A."/>
            <person name="Adam C."/>
            <person name="Daum C."/>
            <person name="Floudas D."/>
            <person name="Sun H."/>
            <person name="Yadav J.S."/>
            <person name="Pangilinan J."/>
            <person name="Larsson K.H."/>
            <person name="Matsuura K."/>
            <person name="Barry K."/>
            <person name="Labutti K."/>
            <person name="Kuo R."/>
            <person name="Ohm R.A."/>
            <person name="Bhattacharya S.S."/>
            <person name="Shirouzu T."/>
            <person name="Yoshinaga Y."/>
            <person name="Martin F.M."/>
            <person name="Grigoriev I.V."/>
            <person name="Hibbett D.S."/>
        </authorList>
    </citation>
    <scope>NUCLEOTIDE SEQUENCE [LARGE SCALE GENOMIC DNA]</scope>
    <source>
        <strain evidence="9 10">CBS 109695</strain>
    </source>
</reference>
<protein>
    <recommendedName>
        <fullName evidence="1">Anaphase-promoting complex subunit 4</fullName>
    </recommendedName>
</protein>
<feature type="domain" description="Anaphase-promoting complex subunit 4-like WD40" evidence="7">
    <location>
        <begin position="31"/>
        <end position="110"/>
    </location>
</feature>
<dbReference type="AlphaFoldDB" id="A0A166U583"/>
<dbReference type="InterPro" id="IPR024789">
    <property type="entry name" value="APC4"/>
</dbReference>
<name>A0A166U583_9AGAM</name>
<evidence type="ECO:0000256" key="5">
    <source>
        <dbReference type="ARBA" id="ARBA00023306"/>
    </source>
</evidence>
<keyword evidence="10" id="KW-1185">Reference proteome</keyword>
<feature type="domain" description="Anaphase-promoting complex subunit 4 long" evidence="8">
    <location>
        <begin position="312"/>
        <end position="504"/>
    </location>
</feature>
<keyword evidence="5" id="KW-0131">Cell cycle</keyword>
<dbReference type="GO" id="GO:0034399">
    <property type="term" value="C:nuclear periphery"/>
    <property type="evidence" value="ECO:0007669"/>
    <property type="project" value="TreeGrafter"/>
</dbReference>
<dbReference type="Pfam" id="PF12894">
    <property type="entry name" value="ANAPC4_WD40"/>
    <property type="match status" value="1"/>
</dbReference>
<evidence type="ECO:0000313" key="9">
    <source>
        <dbReference type="EMBL" id="KZP31327.1"/>
    </source>
</evidence>
<keyword evidence="4" id="KW-0833">Ubl conjugation pathway</keyword>
<dbReference type="InterPro" id="IPR024977">
    <property type="entry name" value="Apc4-like_WD40_dom"/>
</dbReference>
<evidence type="ECO:0000313" key="10">
    <source>
        <dbReference type="Proteomes" id="UP000076532"/>
    </source>
</evidence>
<sequence>MTDGEMDMNAYASIAVLQLPTQSRLLKSACCPDKDLVVLLSRLGGKDKLSLWKMQGSKKWEIDVSVSETDTEDIVGLAWSPDGQSIALAHDPPRITLHSIQDGHEERVLPVVMPSNTSRRSFRITGIWWYQDEQKVDPSSIPDMFKRNGIVTGTAHSILKTLPLLDHLHDDSQKLTATDLFAFQGSQTRVAPKASLPDLIKSWPALLPDLQAASIATALQLDQHDASRPFETGLHDANFNSILAIADDLGHVHCFLEGTYPLGAVRVSPETLTPSLFKDPKLPEFFAHPQKTPDNEITATLQPVAVGFPLLKTRMPRDLAKLSSTTRELVWYVTRVVKEMRGVWFGSETSNGAREIGPKWIRALEARQKEQFGQEEPSSILDLTSLLVTGRVSESLADFLGSGDQMSDRGIQKWDSTVTEALIKLRDFSEKRVAPACQRIVLVLQEVLGWAQLPQLDSFELQKGEIEACLDLAGRAIVISGWLAAVARRELARFKEFIAFIRHETVAVESRPAPEFDMLEANQYMVSGLVVSSIDKWFMGPIPRFSSEDLGVPSDKHDLQQALKKARVAATNPSQTAWQSNIKQKDLSHIDRNIDALVQELTARCQRVFVRAAGASARSAIVTFGPGPESLMQVASPPVSEYSTGALVRERVLNASESGKFLHCLVSHVTAANQEFLCVSRTRYDAVGEPAPEIAWVDCKVATDDGLARICIQDADFFDDDNLIVLYNVQGQDSGVYIAMFNYADLRYQGLRFGGSAKCPSREDLIFRVLSLWQEGHITLTTIPITACRELMLGHSNDVSIAVNGRVGRRVACVLDNKSWTMEVLDMEGSPDTDSTGEDAGETEVDEER</sequence>
<proteinExistence type="predicted"/>
<evidence type="ECO:0000256" key="4">
    <source>
        <dbReference type="ARBA" id="ARBA00022786"/>
    </source>
</evidence>
<keyword evidence="2" id="KW-0132">Cell division</keyword>
<gene>
    <name evidence="9" type="ORF">FIBSPDRAFT_1037774</name>
</gene>
<dbReference type="GO" id="GO:0070979">
    <property type="term" value="P:protein K11-linked ubiquitination"/>
    <property type="evidence" value="ECO:0007669"/>
    <property type="project" value="TreeGrafter"/>
</dbReference>
<evidence type="ECO:0000256" key="1">
    <source>
        <dbReference type="ARBA" id="ARBA00016067"/>
    </source>
</evidence>
<dbReference type="GO" id="GO:0005680">
    <property type="term" value="C:anaphase-promoting complex"/>
    <property type="evidence" value="ECO:0007669"/>
    <property type="project" value="InterPro"/>
</dbReference>
<dbReference type="InterPro" id="IPR024790">
    <property type="entry name" value="APC4_long_dom"/>
</dbReference>
<accession>A0A166U583</accession>